<dbReference type="EMBL" id="OV725077">
    <property type="protein sequence ID" value="CAH1389514.1"/>
    <property type="molecule type" value="Genomic_DNA"/>
</dbReference>
<organism evidence="7 8">
    <name type="scientific">Nezara viridula</name>
    <name type="common">Southern green stink bug</name>
    <name type="synonym">Cimex viridulus</name>
    <dbReference type="NCBI Taxonomy" id="85310"/>
    <lineage>
        <taxon>Eukaryota</taxon>
        <taxon>Metazoa</taxon>
        <taxon>Ecdysozoa</taxon>
        <taxon>Arthropoda</taxon>
        <taxon>Hexapoda</taxon>
        <taxon>Insecta</taxon>
        <taxon>Pterygota</taxon>
        <taxon>Neoptera</taxon>
        <taxon>Paraneoptera</taxon>
        <taxon>Hemiptera</taxon>
        <taxon>Heteroptera</taxon>
        <taxon>Panheteroptera</taxon>
        <taxon>Pentatomomorpha</taxon>
        <taxon>Pentatomoidea</taxon>
        <taxon>Pentatomidae</taxon>
        <taxon>Pentatominae</taxon>
        <taxon>Nezara</taxon>
    </lineage>
</organism>
<keyword evidence="2 3" id="KW-0040">ANK repeat</keyword>
<dbReference type="Pfam" id="PF00023">
    <property type="entry name" value="Ank"/>
    <property type="match status" value="1"/>
</dbReference>
<dbReference type="AlphaFoldDB" id="A0A9P0DWX3"/>
<evidence type="ECO:0000313" key="7">
    <source>
        <dbReference type="EMBL" id="CAH1389514.1"/>
    </source>
</evidence>
<evidence type="ECO:0000256" key="2">
    <source>
        <dbReference type="ARBA" id="ARBA00023043"/>
    </source>
</evidence>
<keyword evidence="4" id="KW-0862">Zinc</keyword>
<reference evidence="7" key="1">
    <citation type="submission" date="2022-01" db="EMBL/GenBank/DDBJ databases">
        <authorList>
            <person name="King R."/>
        </authorList>
    </citation>
    <scope>NUCLEOTIDE SEQUENCE</scope>
</reference>
<protein>
    <recommendedName>
        <fullName evidence="6">UBP-type domain-containing protein</fullName>
    </recommendedName>
</protein>
<name>A0A9P0DWX3_NEZVI</name>
<dbReference type="Gene3D" id="3.30.40.10">
    <property type="entry name" value="Zinc/RING finger domain, C3HC4 (zinc finger)"/>
    <property type="match status" value="1"/>
</dbReference>
<evidence type="ECO:0000259" key="6">
    <source>
        <dbReference type="PROSITE" id="PS50271"/>
    </source>
</evidence>
<accession>A0A9P0DWX3</accession>
<dbReference type="OrthoDB" id="424012at2759"/>
<evidence type="ECO:0000256" key="5">
    <source>
        <dbReference type="SAM" id="MobiDB-lite"/>
    </source>
</evidence>
<proteinExistence type="predicted"/>
<dbReference type="PROSITE" id="PS50297">
    <property type="entry name" value="ANK_REP_REGION"/>
    <property type="match status" value="4"/>
</dbReference>
<keyword evidence="8" id="KW-1185">Reference proteome</keyword>
<feature type="region of interest" description="Disordered" evidence="5">
    <location>
        <begin position="336"/>
        <end position="431"/>
    </location>
</feature>
<dbReference type="Pfam" id="PF02148">
    <property type="entry name" value="zf-UBP"/>
    <property type="match status" value="1"/>
</dbReference>
<dbReference type="SUPFAM" id="SSF48403">
    <property type="entry name" value="Ankyrin repeat"/>
    <property type="match status" value="1"/>
</dbReference>
<feature type="repeat" description="ANK" evidence="3">
    <location>
        <begin position="616"/>
        <end position="648"/>
    </location>
</feature>
<feature type="repeat" description="ANK" evidence="3">
    <location>
        <begin position="583"/>
        <end position="615"/>
    </location>
</feature>
<evidence type="ECO:0000313" key="8">
    <source>
        <dbReference type="Proteomes" id="UP001152798"/>
    </source>
</evidence>
<dbReference type="PANTHER" id="PTHR24171">
    <property type="entry name" value="ANKYRIN REPEAT DOMAIN-CONTAINING PROTEIN 39-RELATED"/>
    <property type="match status" value="1"/>
</dbReference>
<dbReference type="PROSITE" id="PS50271">
    <property type="entry name" value="ZF_UBP"/>
    <property type="match status" value="1"/>
</dbReference>
<dbReference type="InterPro" id="IPR036770">
    <property type="entry name" value="Ankyrin_rpt-contain_sf"/>
</dbReference>
<gene>
    <name evidence="7" type="ORF">NEZAVI_LOCUS911</name>
</gene>
<evidence type="ECO:0000256" key="4">
    <source>
        <dbReference type="PROSITE-ProRule" id="PRU00502"/>
    </source>
</evidence>
<feature type="repeat" description="ANK" evidence="3">
    <location>
        <begin position="517"/>
        <end position="549"/>
    </location>
</feature>
<dbReference type="GO" id="GO:0008270">
    <property type="term" value="F:zinc ion binding"/>
    <property type="evidence" value="ECO:0007669"/>
    <property type="project" value="UniProtKB-KW"/>
</dbReference>
<dbReference type="Gene3D" id="1.25.40.20">
    <property type="entry name" value="Ankyrin repeat-containing domain"/>
    <property type="match status" value="2"/>
</dbReference>
<feature type="domain" description="UBP-type" evidence="6">
    <location>
        <begin position="225"/>
        <end position="323"/>
    </location>
</feature>
<feature type="compositionally biased region" description="Low complexity" evidence="5">
    <location>
        <begin position="369"/>
        <end position="385"/>
    </location>
</feature>
<evidence type="ECO:0000256" key="3">
    <source>
        <dbReference type="PROSITE-ProRule" id="PRU00023"/>
    </source>
</evidence>
<keyword evidence="1" id="KW-0677">Repeat</keyword>
<dbReference type="InterPro" id="IPR013083">
    <property type="entry name" value="Znf_RING/FYVE/PHD"/>
</dbReference>
<feature type="compositionally biased region" description="Basic and acidic residues" evidence="5">
    <location>
        <begin position="347"/>
        <end position="357"/>
    </location>
</feature>
<dbReference type="SMART" id="SM00248">
    <property type="entry name" value="ANK"/>
    <property type="match status" value="4"/>
</dbReference>
<dbReference type="SUPFAM" id="SSF57850">
    <property type="entry name" value="RING/U-box"/>
    <property type="match status" value="1"/>
</dbReference>
<sequence>MNLPKPAYIDYEALRVSKLLSGLVSCKMLTAVRFGANSSVYNAEMTILELTTAQSIILSLFYGLLSSDLKFCYILQELISKVDQLKSPYLSSWLRDDFKFNTSDVYKVISNLAYLVRGQHIALPDYILRVFASLNSKYDILDTCKTKKDLEGFYFLLSVNNQCSRSQQTEKTSVSNLISSFESNVMKKKNSMVIAQKPVLAPKPVLSPTNTQAVKNEDMLMDHGSTCPHFPLVGMVPNRLLQISSPCLNCSNQSENWICLTCYFVGCSRYVNKHMMMHNESTKHPLALSCSSHSVWCYPCRSYINQPIQWSSDSGTLSFRPENIVRYPIDGSNSLHTLASGGHHHGREPNHLIKEPNNDSDEGSDLFQRSRSSSISNQSLSSERSTYTDSKQGNVNSRNPARTRNKSRTRGRHFKENNNESGGIHSVGKPLTHAVSSPNISDLFCKDPSKSGRSLAFTTPDADILKAFTSTLSPILIHKDEISPEASLLQSYLSKPGTAPISYSQISRLISRRDGKGGKSPLHQASKDGLLAVAKGLIKYGAPINCRDDVGFTPAHYAARGGYIELLEVLKQHEADLIAVGDSGDTLLHLAARKNHAGTCGWLLDNGVAIDAQGYKGRTALHCAAMWGYIETVRLLLMRKASVHIKDFYHNTAYDLAVSQGHPKVANMLKNVM</sequence>
<dbReference type="Proteomes" id="UP001152798">
    <property type="component" value="Chromosome 1"/>
</dbReference>
<evidence type="ECO:0000256" key="1">
    <source>
        <dbReference type="ARBA" id="ARBA00022737"/>
    </source>
</evidence>
<feature type="compositionally biased region" description="Polar residues" evidence="5">
    <location>
        <begin position="387"/>
        <end position="400"/>
    </location>
</feature>
<keyword evidence="4" id="KW-0479">Metal-binding</keyword>
<keyword evidence="4" id="KW-0863">Zinc-finger</keyword>
<dbReference type="Pfam" id="PF12796">
    <property type="entry name" value="Ank_2"/>
    <property type="match status" value="1"/>
</dbReference>
<dbReference type="InterPro" id="IPR002110">
    <property type="entry name" value="Ankyrin_rpt"/>
</dbReference>
<feature type="compositionally biased region" description="Basic residues" evidence="5">
    <location>
        <begin position="401"/>
        <end position="413"/>
    </location>
</feature>
<dbReference type="SMART" id="SM00290">
    <property type="entry name" value="ZnF_UBP"/>
    <property type="match status" value="1"/>
</dbReference>
<dbReference type="PROSITE" id="PS50088">
    <property type="entry name" value="ANK_REPEAT"/>
    <property type="match status" value="4"/>
</dbReference>
<dbReference type="InterPro" id="IPR001607">
    <property type="entry name" value="Znf_UBP"/>
</dbReference>
<feature type="repeat" description="ANK" evidence="3">
    <location>
        <begin position="550"/>
        <end position="582"/>
    </location>
</feature>